<proteinExistence type="predicted"/>
<dbReference type="GO" id="GO:0051701">
    <property type="term" value="P:biological process involved in interaction with host"/>
    <property type="evidence" value="ECO:0007669"/>
    <property type="project" value="TreeGrafter"/>
</dbReference>
<keyword evidence="1" id="KW-0812">Transmembrane</keyword>
<dbReference type="Proteomes" id="UP000186104">
    <property type="component" value="Chromosome"/>
</dbReference>
<dbReference type="PANTHER" id="PTHR33371">
    <property type="entry name" value="INTERMEMBRANE PHOSPHOLIPID TRANSPORT SYSTEM BINDING PROTEIN MLAD-RELATED"/>
    <property type="match status" value="1"/>
</dbReference>
<gene>
    <name evidence="4" type="ORF">BJL86_0750</name>
</gene>
<dbReference type="Pfam" id="PF11887">
    <property type="entry name" value="Mce4_CUP1"/>
    <property type="match status" value="1"/>
</dbReference>
<dbReference type="EMBL" id="CP015961">
    <property type="protein sequence ID" value="ANI91552.1"/>
    <property type="molecule type" value="Genomic_DNA"/>
</dbReference>
<dbReference type="OrthoDB" id="338143at2"/>
<dbReference type="InterPro" id="IPR052336">
    <property type="entry name" value="MlaD_Phospholipid_Transporter"/>
</dbReference>
<reference evidence="4 5" key="1">
    <citation type="submission" date="2016-06" db="EMBL/GenBank/DDBJ databases">
        <title>Complete genome sequence of a saline-alkali tolerant type strain Dietzia timorensis ID05-A0528T.</title>
        <authorList>
            <person name="Wu X."/>
        </authorList>
    </citation>
    <scope>NUCLEOTIDE SEQUENCE [LARGE SCALE GENOMIC DNA]</scope>
    <source>
        <strain evidence="4 5">ID05-A0528</strain>
    </source>
</reference>
<dbReference type="PANTHER" id="PTHR33371:SF17">
    <property type="entry name" value="MCE-FAMILY PROTEIN MCE1B"/>
    <property type="match status" value="1"/>
</dbReference>
<keyword evidence="5" id="KW-1185">Reference proteome</keyword>
<keyword evidence="1" id="KW-1133">Transmembrane helix</keyword>
<protein>
    <submittedName>
        <fullName evidence="4">Uncharacterized protein</fullName>
    </submittedName>
</protein>
<name>A0A173LLE0_9ACTN</name>
<dbReference type="InterPro" id="IPR005693">
    <property type="entry name" value="Mce"/>
</dbReference>
<sequence length="343" mass="37051">MSKSSSSRAPVVPLALFTVIMLVVLAGLFVVFSEYRSGSSVGYKATFKDVSQLEKGDKVRIAGVEVGRIKGIDLVAGNLAQVDFSVDSDQIVYTDTVAQVRYENLTGDRYMELAHDGGGKETLEEDGTLPLAQTQPALDLDALLGGFRPLLRALNPDEVNQLTEAIISVFQGESGNVQELLAATSSLTSTLANRDELIGSVIDNLNVVLGTVAENSGNVDRMVDDLQQLISGLSKDSEPIAQSVERIAGAGQSMSDLIADVRPPLKEDIAQADRVASLLNDDEEYVDTVLERLPSDFEKMSRLGTYGGFFNFYLCGVLMRFTAPDGTTKFLPQYEQTTGRCSM</sequence>
<organism evidence="4 5">
    <name type="scientific">Dietzia timorensis</name>
    <dbReference type="NCBI Taxonomy" id="499555"/>
    <lineage>
        <taxon>Bacteria</taxon>
        <taxon>Bacillati</taxon>
        <taxon>Actinomycetota</taxon>
        <taxon>Actinomycetes</taxon>
        <taxon>Mycobacteriales</taxon>
        <taxon>Dietziaceae</taxon>
        <taxon>Dietzia</taxon>
    </lineage>
</organism>
<dbReference type="KEGG" id="dtm:BJL86_0750"/>
<evidence type="ECO:0000259" key="3">
    <source>
        <dbReference type="Pfam" id="PF11887"/>
    </source>
</evidence>
<dbReference type="RefSeq" id="WP_067472665.1">
    <property type="nucleotide sequence ID" value="NZ_CP015961.1"/>
</dbReference>
<feature type="domain" description="Mammalian cell entry C-terminal" evidence="3">
    <location>
        <begin position="121"/>
        <end position="327"/>
    </location>
</feature>
<dbReference type="Pfam" id="PF02470">
    <property type="entry name" value="MlaD"/>
    <property type="match status" value="1"/>
</dbReference>
<feature type="domain" description="Mce/MlaD" evidence="2">
    <location>
        <begin position="42"/>
        <end position="113"/>
    </location>
</feature>
<feature type="transmembrane region" description="Helical" evidence="1">
    <location>
        <begin position="12"/>
        <end position="32"/>
    </location>
</feature>
<evidence type="ECO:0000313" key="4">
    <source>
        <dbReference type="EMBL" id="ANI91552.1"/>
    </source>
</evidence>
<accession>A0A173LLE0</accession>
<evidence type="ECO:0000256" key="1">
    <source>
        <dbReference type="SAM" id="Phobius"/>
    </source>
</evidence>
<dbReference type="InterPro" id="IPR003399">
    <property type="entry name" value="Mce/MlaD"/>
</dbReference>
<dbReference type="STRING" id="499555.BJL86_0750"/>
<dbReference type="AlphaFoldDB" id="A0A173LLE0"/>
<keyword evidence="1" id="KW-0472">Membrane</keyword>
<dbReference type="NCBIfam" id="TIGR00996">
    <property type="entry name" value="Mtu_fam_mce"/>
    <property type="match status" value="1"/>
</dbReference>
<evidence type="ECO:0000259" key="2">
    <source>
        <dbReference type="Pfam" id="PF02470"/>
    </source>
</evidence>
<dbReference type="GO" id="GO:0005576">
    <property type="term" value="C:extracellular region"/>
    <property type="evidence" value="ECO:0007669"/>
    <property type="project" value="TreeGrafter"/>
</dbReference>
<dbReference type="InterPro" id="IPR024516">
    <property type="entry name" value="Mce_C"/>
</dbReference>
<evidence type="ECO:0000313" key="5">
    <source>
        <dbReference type="Proteomes" id="UP000186104"/>
    </source>
</evidence>